<organism evidence="1">
    <name type="scientific">Caldithrix abyssi</name>
    <dbReference type="NCBI Taxonomy" id="187145"/>
    <lineage>
        <taxon>Bacteria</taxon>
        <taxon>Pseudomonadati</taxon>
        <taxon>Calditrichota</taxon>
        <taxon>Calditrichia</taxon>
        <taxon>Calditrichales</taxon>
        <taxon>Calditrichaceae</taxon>
        <taxon>Caldithrix</taxon>
    </lineage>
</organism>
<gene>
    <name evidence="1" type="ORF">ENJ15_04550</name>
</gene>
<sequence length="254" mass="28575">MIIYSANLNGNIDNCGCGEPPLGGLDHMAGILKRERERQHTLFFDGGDAFNAYSYPALNKALVQIYRYLKPEVLTVADQEFSEGADFLGAALKGMEQAVLMGNTRAEIALPGPSYKIFRHKDMRLGITSFVELNIRQKGVALTRAPARFDAAVRAIKKTDIRALIYHGRRKNLPRLLEKYPHWDIIMLAHEQIALNERAEGRWLVCPGADGEYVSRIVLIKNKNGLTIKTGQLPVSLEWPADEKISRIIKNYQK</sequence>
<dbReference type="AlphaFoldDB" id="A0A7V5VEZ0"/>
<dbReference type="GO" id="GO:0016787">
    <property type="term" value="F:hydrolase activity"/>
    <property type="evidence" value="ECO:0007669"/>
    <property type="project" value="InterPro"/>
</dbReference>
<dbReference type="EMBL" id="DRLI01000171">
    <property type="protein sequence ID" value="HHM02260.1"/>
    <property type="molecule type" value="Genomic_DNA"/>
</dbReference>
<dbReference type="GO" id="GO:0030288">
    <property type="term" value="C:outer membrane-bounded periplasmic space"/>
    <property type="evidence" value="ECO:0007669"/>
    <property type="project" value="TreeGrafter"/>
</dbReference>
<dbReference type="Gene3D" id="3.60.21.10">
    <property type="match status" value="1"/>
</dbReference>
<accession>A0A7V5VEZ0</accession>
<dbReference type="Proteomes" id="UP000885771">
    <property type="component" value="Unassembled WGS sequence"/>
</dbReference>
<dbReference type="GO" id="GO:0009166">
    <property type="term" value="P:nucleotide catabolic process"/>
    <property type="evidence" value="ECO:0007669"/>
    <property type="project" value="InterPro"/>
</dbReference>
<evidence type="ECO:0008006" key="2">
    <source>
        <dbReference type="Google" id="ProtNLM"/>
    </source>
</evidence>
<name>A0A7V5VEZ0_CALAY</name>
<dbReference type="SUPFAM" id="SSF56300">
    <property type="entry name" value="Metallo-dependent phosphatases"/>
    <property type="match status" value="1"/>
</dbReference>
<evidence type="ECO:0000313" key="1">
    <source>
        <dbReference type="EMBL" id="HHM02260.1"/>
    </source>
</evidence>
<dbReference type="PANTHER" id="PTHR11575">
    <property type="entry name" value="5'-NUCLEOTIDASE-RELATED"/>
    <property type="match status" value="1"/>
</dbReference>
<protein>
    <recommendedName>
        <fullName evidence="2">Calcineurin-like phosphoesterase domain-containing protein</fullName>
    </recommendedName>
</protein>
<dbReference type="PANTHER" id="PTHR11575:SF6">
    <property type="entry name" value="2',3'-CYCLIC-NUCLEOTIDE 2'-PHOSPHODIESTERASE_3'-NUCLEOTIDASE"/>
    <property type="match status" value="1"/>
</dbReference>
<comment type="caution">
    <text evidence="1">The sequence shown here is derived from an EMBL/GenBank/DDBJ whole genome shotgun (WGS) entry which is preliminary data.</text>
</comment>
<proteinExistence type="predicted"/>
<dbReference type="InterPro" id="IPR029052">
    <property type="entry name" value="Metallo-depent_PP-like"/>
</dbReference>
<reference evidence="1" key="1">
    <citation type="journal article" date="2020" name="mSystems">
        <title>Genome- and Community-Level Interaction Insights into Carbon Utilization and Element Cycling Functions of Hydrothermarchaeota in Hydrothermal Sediment.</title>
        <authorList>
            <person name="Zhou Z."/>
            <person name="Liu Y."/>
            <person name="Xu W."/>
            <person name="Pan J."/>
            <person name="Luo Z.H."/>
            <person name="Li M."/>
        </authorList>
    </citation>
    <scope>NUCLEOTIDE SEQUENCE [LARGE SCALE GENOMIC DNA]</scope>
    <source>
        <strain evidence="1">HyVt-460</strain>
    </source>
</reference>
<dbReference type="InterPro" id="IPR006179">
    <property type="entry name" value="5_nucleotidase/apyrase"/>
</dbReference>